<dbReference type="Ensembl" id="ENSAMET00000046906.1">
    <property type="protein sequence ID" value="ENSAMEP00000032704.1"/>
    <property type="gene ID" value="ENSAMEG00000026470.1"/>
</dbReference>
<reference evidence="1" key="2">
    <citation type="submission" date="2025-08" db="UniProtKB">
        <authorList>
            <consortium name="Ensembl"/>
        </authorList>
    </citation>
    <scope>IDENTIFICATION</scope>
</reference>
<organism evidence="1 2">
    <name type="scientific">Ailuropoda melanoleuca</name>
    <name type="common">Giant panda</name>
    <dbReference type="NCBI Taxonomy" id="9646"/>
    <lineage>
        <taxon>Eukaryota</taxon>
        <taxon>Metazoa</taxon>
        <taxon>Chordata</taxon>
        <taxon>Craniata</taxon>
        <taxon>Vertebrata</taxon>
        <taxon>Euteleostomi</taxon>
        <taxon>Mammalia</taxon>
        <taxon>Eutheria</taxon>
        <taxon>Laurasiatheria</taxon>
        <taxon>Carnivora</taxon>
        <taxon>Caniformia</taxon>
        <taxon>Ursidae</taxon>
        <taxon>Ailuropoda</taxon>
    </lineage>
</organism>
<protein>
    <submittedName>
        <fullName evidence="1">Uncharacterized protein</fullName>
    </submittedName>
</protein>
<accession>A0A7N5JZS3</accession>
<keyword evidence="2" id="KW-1185">Reference proteome</keyword>
<proteinExistence type="predicted"/>
<sequence>FGIFYMVNHMAMGVLDPLKQLLESRCVVQLSVPPSLASGFLCCCSCGFVGAQVSPLLGLLPYLSSFSLQPVHSLLPSLGLWPGGFQNGANADSKCTYFFFFALYFKFWCLHVHC</sequence>
<reference evidence="1 2" key="1">
    <citation type="journal article" date="2010" name="Nature">
        <title>The sequence and de novo assembly of the giant panda genome.</title>
        <authorList>
            <person name="Li R."/>
            <person name="Fan W."/>
            <person name="Tian G."/>
            <person name="Zhu H."/>
            <person name="He L."/>
            <person name="Cai J."/>
            <person name="Huang Q."/>
            <person name="Cai Q."/>
            <person name="Li B."/>
            <person name="Bai Y."/>
            <person name="Zhang Z."/>
            <person name="Zhang Y."/>
            <person name="Wang W."/>
            <person name="Li J."/>
            <person name="Wei F."/>
            <person name="Li H."/>
            <person name="Jian M."/>
            <person name="Li J."/>
            <person name="Zhang Z."/>
            <person name="Nielsen R."/>
            <person name="Li D."/>
            <person name="Gu W."/>
            <person name="Yang Z."/>
            <person name="Xuan Z."/>
            <person name="Ryder O.A."/>
            <person name="Leung F.C."/>
            <person name="Zhou Y."/>
            <person name="Cao J."/>
            <person name="Sun X."/>
            <person name="Fu Y."/>
            <person name="Fang X."/>
            <person name="Guo X."/>
            <person name="Wang B."/>
            <person name="Hou R."/>
            <person name="Shen F."/>
            <person name="Mu B."/>
            <person name="Ni P."/>
            <person name="Lin R."/>
            <person name="Qian W."/>
            <person name="Wang G."/>
            <person name="Yu C."/>
            <person name="Nie W."/>
            <person name="Wang J."/>
            <person name="Wu Z."/>
            <person name="Liang H."/>
            <person name="Min J."/>
            <person name="Wu Q."/>
            <person name="Cheng S."/>
            <person name="Ruan J."/>
            <person name="Wang M."/>
            <person name="Shi Z."/>
            <person name="Wen M."/>
            <person name="Liu B."/>
            <person name="Ren X."/>
            <person name="Zheng H."/>
            <person name="Dong D."/>
            <person name="Cook K."/>
            <person name="Shan G."/>
            <person name="Zhang H."/>
            <person name="Kosiol C."/>
            <person name="Xie X."/>
            <person name="Lu Z."/>
            <person name="Zheng H."/>
            <person name="Li Y."/>
            <person name="Steiner C.C."/>
            <person name="Lam T.T."/>
            <person name="Lin S."/>
            <person name="Zhang Q."/>
            <person name="Li G."/>
            <person name="Tian J."/>
            <person name="Gong T."/>
            <person name="Liu H."/>
            <person name="Zhang D."/>
            <person name="Fang L."/>
            <person name="Ye C."/>
            <person name="Zhang J."/>
            <person name="Hu W."/>
            <person name="Xu A."/>
            <person name="Ren Y."/>
            <person name="Zhang G."/>
            <person name="Bruford M.W."/>
            <person name="Li Q."/>
            <person name="Ma L."/>
            <person name="Guo Y."/>
            <person name="An N."/>
            <person name="Hu Y."/>
            <person name="Zheng Y."/>
            <person name="Shi Y."/>
            <person name="Li Z."/>
            <person name="Liu Q."/>
            <person name="Chen Y."/>
            <person name="Zhao J."/>
            <person name="Qu N."/>
            <person name="Zhao S."/>
            <person name="Tian F."/>
            <person name="Wang X."/>
            <person name="Wang H."/>
            <person name="Xu L."/>
            <person name="Liu X."/>
            <person name="Vinar T."/>
            <person name="Wang Y."/>
            <person name="Lam T.W."/>
            <person name="Yiu S.M."/>
            <person name="Liu S."/>
            <person name="Zhang H."/>
            <person name="Li D."/>
            <person name="Huang Y."/>
            <person name="Wang X."/>
            <person name="Yang G."/>
            <person name="Jiang Z."/>
            <person name="Wang J."/>
            <person name="Qin N."/>
            <person name="Li L."/>
            <person name="Li J."/>
            <person name="Bolund L."/>
            <person name="Kristiansen K."/>
            <person name="Wong G.K."/>
            <person name="Olson M."/>
            <person name="Zhang X."/>
            <person name="Li S."/>
            <person name="Yang H."/>
            <person name="Wang J."/>
            <person name="Wang J."/>
        </authorList>
    </citation>
    <scope>NUCLEOTIDE SEQUENCE [LARGE SCALE GENOMIC DNA]</scope>
</reference>
<name>A0A7N5JZS3_AILME</name>
<dbReference type="InParanoid" id="A0A7N5JZS3"/>
<dbReference type="AlphaFoldDB" id="A0A7N5JZS3"/>
<dbReference type="Proteomes" id="UP000008912">
    <property type="component" value="Unassembled WGS sequence"/>
</dbReference>
<evidence type="ECO:0000313" key="1">
    <source>
        <dbReference type="Ensembl" id="ENSAMEP00000032704.1"/>
    </source>
</evidence>
<evidence type="ECO:0000313" key="2">
    <source>
        <dbReference type="Proteomes" id="UP000008912"/>
    </source>
</evidence>
<reference evidence="1" key="3">
    <citation type="submission" date="2025-09" db="UniProtKB">
        <authorList>
            <consortium name="Ensembl"/>
        </authorList>
    </citation>
    <scope>IDENTIFICATION</scope>
</reference>
<dbReference type="GeneTree" id="ENSGT00980000199387"/>